<sequence>MEWYTIGEVSKHCKIPIRTLRYYDDIGLLKPDRISPETNYRYYSMEGMRKIPLIKYYKQLGFKLEDIARMLERPDFDVLEAYMAQELLIVERQMAELQKKHFAIQEWYRLLKQGETLLAEPAAEPKIEISMFPIYRTMKVRYEVKDRQEADIEVLYSNVFVELCTRHNIYAYGPFMLHFESFDRRVDRTFTEVDCYTAVIEDESNASMTAVIGGFQAVCLVHRGDYSTIGHTYRAVQDWAERNEILLQGSSYERYIIDPWSTTKRENYITELIVPIGGERAIV</sequence>
<name>A0A7W5B563_9BACL</name>
<dbReference type="InterPro" id="IPR011256">
    <property type="entry name" value="Reg_factor_effector_dom_sf"/>
</dbReference>
<dbReference type="SUPFAM" id="SSF46955">
    <property type="entry name" value="Putative DNA-binding domain"/>
    <property type="match status" value="1"/>
</dbReference>
<evidence type="ECO:0000313" key="4">
    <source>
        <dbReference type="Proteomes" id="UP000570361"/>
    </source>
</evidence>
<organism evidence="3 4">
    <name type="scientific">Paenibacillus phyllosphaerae</name>
    <dbReference type="NCBI Taxonomy" id="274593"/>
    <lineage>
        <taxon>Bacteria</taxon>
        <taxon>Bacillati</taxon>
        <taxon>Bacillota</taxon>
        <taxon>Bacilli</taxon>
        <taxon>Bacillales</taxon>
        <taxon>Paenibacillaceae</taxon>
        <taxon>Paenibacillus</taxon>
    </lineage>
</organism>
<comment type="caution">
    <text evidence="3">The sequence shown here is derived from an EMBL/GenBank/DDBJ whole genome shotgun (WGS) entry which is preliminary data.</text>
</comment>
<dbReference type="PANTHER" id="PTHR30204">
    <property type="entry name" value="REDOX-CYCLING DRUG-SENSING TRANSCRIPTIONAL ACTIVATOR SOXR"/>
    <property type="match status" value="1"/>
</dbReference>
<dbReference type="EMBL" id="JACHXK010000037">
    <property type="protein sequence ID" value="MBB3114620.1"/>
    <property type="molecule type" value="Genomic_DNA"/>
</dbReference>
<dbReference type="InterPro" id="IPR047057">
    <property type="entry name" value="MerR_fam"/>
</dbReference>
<dbReference type="Pfam" id="PF06445">
    <property type="entry name" value="GyrI-like"/>
    <property type="match status" value="1"/>
</dbReference>
<dbReference type="AlphaFoldDB" id="A0A7W5B563"/>
<dbReference type="RefSeq" id="WP_183604651.1">
    <property type="nucleotide sequence ID" value="NZ_JACHXK010000037.1"/>
</dbReference>
<evidence type="ECO:0000259" key="2">
    <source>
        <dbReference type="PROSITE" id="PS50937"/>
    </source>
</evidence>
<dbReference type="InterPro" id="IPR009061">
    <property type="entry name" value="DNA-bd_dom_put_sf"/>
</dbReference>
<dbReference type="Gene3D" id="3.20.80.10">
    <property type="entry name" value="Regulatory factor, effector binding domain"/>
    <property type="match status" value="1"/>
</dbReference>
<dbReference type="PROSITE" id="PS50937">
    <property type="entry name" value="HTH_MERR_2"/>
    <property type="match status" value="1"/>
</dbReference>
<keyword evidence="1 3" id="KW-0238">DNA-binding</keyword>
<dbReference type="GO" id="GO:0003677">
    <property type="term" value="F:DNA binding"/>
    <property type="evidence" value="ECO:0007669"/>
    <property type="project" value="UniProtKB-KW"/>
</dbReference>
<dbReference type="InterPro" id="IPR000551">
    <property type="entry name" value="MerR-type_HTH_dom"/>
</dbReference>
<dbReference type="InterPro" id="IPR029442">
    <property type="entry name" value="GyrI-like"/>
</dbReference>
<evidence type="ECO:0000256" key="1">
    <source>
        <dbReference type="ARBA" id="ARBA00023125"/>
    </source>
</evidence>
<dbReference type="Pfam" id="PF13411">
    <property type="entry name" value="MerR_1"/>
    <property type="match status" value="1"/>
</dbReference>
<dbReference type="PANTHER" id="PTHR30204:SF96">
    <property type="entry name" value="CHROMOSOME-ANCHORING PROTEIN RACA"/>
    <property type="match status" value="1"/>
</dbReference>
<dbReference type="CDD" id="cd01107">
    <property type="entry name" value="HTH_BmrR"/>
    <property type="match status" value="1"/>
</dbReference>
<dbReference type="GO" id="GO:0003700">
    <property type="term" value="F:DNA-binding transcription factor activity"/>
    <property type="evidence" value="ECO:0007669"/>
    <property type="project" value="InterPro"/>
</dbReference>
<reference evidence="3 4" key="1">
    <citation type="submission" date="2020-08" db="EMBL/GenBank/DDBJ databases">
        <title>Genomic Encyclopedia of Type Strains, Phase III (KMG-III): the genomes of soil and plant-associated and newly described type strains.</title>
        <authorList>
            <person name="Whitman W."/>
        </authorList>
    </citation>
    <scope>NUCLEOTIDE SEQUENCE [LARGE SCALE GENOMIC DNA]</scope>
    <source>
        <strain evidence="3 4">CECT 5862</strain>
    </source>
</reference>
<gene>
    <name evidence="3" type="ORF">FHS18_006758</name>
</gene>
<dbReference type="SUPFAM" id="SSF55136">
    <property type="entry name" value="Probable bacterial effector-binding domain"/>
    <property type="match status" value="1"/>
</dbReference>
<keyword evidence="4" id="KW-1185">Reference proteome</keyword>
<evidence type="ECO:0000313" key="3">
    <source>
        <dbReference type="EMBL" id="MBB3114620.1"/>
    </source>
</evidence>
<feature type="domain" description="HTH merR-type" evidence="2">
    <location>
        <begin position="1"/>
        <end position="73"/>
    </location>
</feature>
<dbReference type="Gene3D" id="1.10.1660.10">
    <property type="match status" value="1"/>
</dbReference>
<dbReference type="Proteomes" id="UP000570361">
    <property type="component" value="Unassembled WGS sequence"/>
</dbReference>
<protein>
    <submittedName>
        <fullName evidence="3">DNA-binding transcriptional MerR regulator</fullName>
    </submittedName>
</protein>
<proteinExistence type="predicted"/>
<accession>A0A7W5B563</accession>
<dbReference type="SMART" id="SM00422">
    <property type="entry name" value="HTH_MERR"/>
    <property type="match status" value="1"/>
</dbReference>